<dbReference type="Proteomes" id="UP000732193">
    <property type="component" value="Unassembled WGS sequence"/>
</dbReference>
<dbReference type="GO" id="GO:0042597">
    <property type="term" value="C:periplasmic space"/>
    <property type="evidence" value="ECO:0007669"/>
    <property type="project" value="InterPro"/>
</dbReference>
<reference evidence="5 6" key="1">
    <citation type="submission" date="2021-01" db="EMBL/GenBank/DDBJ databases">
        <title>Diatom-associated Roseobacters Show Island Model of Population Structure.</title>
        <authorList>
            <person name="Qu L."/>
            <person name="Feng X."/>
            <person name="Chen Y."/>
            <person name="Li L."/>
            <person name="Wang X."/>
            <person name="Hu Z."/>
            <person name="Wang H."/>
            <person name="Luo H."/>
        </authorList>
    </citation>
    <scope>NUCLEOTIDE SEQUENCE [LARGE SCALE GENOMIC DNA]</scope>
    <source>
        <strain evidence="5 6">TR60-84</strain>
    </source>
</reference>
<comment type="caution">
    <text evidence="5">The sequence shown here is derived from an EMBL/GenBank/DDBJ whole genome shotgun (WGS) entry which is preliminary data.</text>
</comment>
<feature type="domain" description="CopC" evidence="4">
    <location>
        <begin position="21"/>
        <end position="112"/>
    </location>
</feature>
<sequence>MRQMAFALLVLAATSTSVLAHSKPEQTTPANETTVATVKAIEMRFDDPMRVTAITLAGPDGEISIERETGMDAVTEFRALPPADLPNGAYRVDWRGLSSDGHPMQGTFGFTVAE</sequence>
<keyword evidence="2" id="KW-0186">Copper</keyword>
<feature type="chain" id="PRO_5042073733" evidence="3">
    <location>
        <begin position="21"/>
        <end position="114"/>
    </location>
</feature>
<protein>
    <submittedName>
        <fullName evidence="5">Copper resistance protein CopC</fullName>
    </submittedName>
</protein>
<evidence type="ECO:0000256" key="1">
    <source>
        <dbReference type="ARBA" id="ARBA00022729"/>
    </source>
</evidence>
<dbReference type="InterPro" id="IPR014756">
    <property type="entry name" value="Ig_E-set"/>
</dbReference>
<dbReference type="InterPro" id="IPR007348">
    <property type="entry name" value="CopC_dom"/>
</dbReference>
<dbReference type="GO" id="GO:0046688">
    <property type="term" value="P:response to copper ion"/>
    <property type="evidence" value="ECO:0007669"/>
    <property type="project" value="InterPro"/>
</dbReference>
<dbReference type="Gene3D" id="2.60.40.1220">
    <property type="match status" value="1"/>
</dbReference>
<name>A0AAE2VX11_9RHOB</name>
<evidence type="ECO:0000256" key="3">
    <source>
        <dbReference type="SAM" id="SignalP"/>
    </source>
</evidence>
<dbReference type="Pfam" id="PF04234">
    <property type="entry name" value="CopC"/>
    <property type="match status" value="1"/>
</dbReference>
<evidence type="ECO:0000313" key="6">
    <source>
        <dbReference type="Proteomes" id="UP000732193"/>
    </source>
</evidence>
<dbReference type="EMBL" id="JAFBRM010000001">
    <property type="protein sequence ID" value="MBM1712987.1"/>
    <property type="molecule type" value="Genomic_DNA"/>
</dbReference>
<dbReference type="InterPro" id="IPR014755">
    <property type="entry name" value="Cu-Rt/internalin_Ig-like"/>
</dbReference>
<organism evidence="5 6">
    <name type="scientific">Sulfitobacter geojensis</name>
    <dbReference type="NCBI Taxonomy" id="1342299"/>
    <lineage>
        <taxon>Bacteria</taxon>
        <taxon>Pseudomonadati</taxon>
        <taxon>Pseudomonadota</taxon>
        <taxon>Alphaproteobacteria</taxon>
        <taxon>Rhodobacterales</taxon>
        <taxon>Roseobacteraceae</taxon>
        <taxon>Sulfitobacter</taxon>
    </lineage>
</organism>
<accession>A0AAE2VX11</accession>
<gene>
    <name evidence="5" type="ORF">JQV55_05380</name>
</gene>
<evidence type="ECO:0000256" key="2">
    <source>
        <dbReference type="ARBA" id="ARBA00023008"/>
    </source>
</evidence>
<dbReference type="SUPFAM" id="SSF81296">
    <property type="entry name" value="E set domains"/>
    <property type="match status" value="1"/>
</dbReference>
<proteinExistence type="predicted"/>
<feature type="signal peptide" evidence="3">
    <location>
        <begin position="1"/>
        <end position="20"/>
    </location>
</feature>
<dbReference type="AlphaFoldDB" id="A0AAE2VX11"/>
<dbReference type="GO" id="GO:0005507">
    <property type="term" value="F:copper ion binding"/>
    <property type="evidence" value="ECO:0007669"/>
    <property type="project" value="InterPro"/>
</dbReference>
<evidence type="ECO:0000259" key="4">
    <source>
        <dbReference type="Pfam" id="PF04234"/>
    </source>
</evidence>
<keyword evidence="6" id="KW-1185">Reference proteome</keyword>
<evidence type="ECO:0000313" key="5">
    <source>
        <dbReference type="EMBL" id="MBM1712987.1"/>
    </source>
</evidence>
<keyword evidence="1 3" id="KW-0732">Signal</keyword>